<keyword evidence="9" id="KW-0539">Nucleus</keyword>
<dbReference type="GeneID" id="105364266"/>
<feature type="domain" description="Daxx histone-binding" evidence="11">
    <location>
        <begin position="309"/>
        <end position="389"/>
    </location>
</feature>
<evidence type="ECO:0000256" key="4">
    <source>
        <dbReference type="ARBA" id="ARBA00022454"/>
    </source>
</evidence>
<evidence type="ECO:0000256" key="2">
    <source>
        <dbReference type="ARBA" id="ARBA00004286"/>
    </source>
</evidence>
<evidence type="ECO:0000313" key="13">
    <source>
        <dbReference type="RefSeq" id="XP_011500454.1"/>
    </source>
</evidence>
<evidence type="ECO:0000256" key="1">
    <source>
        <dbReference type="ARBA" id="ARBA00004123"/>
    </source>
</evidence>
<organism evidence="12 13">
    <name type="scientific">Ceratosolen solmsi marchali</name>
    <dbReference type="NCBI Taxonomy" id="326594"/>
    <lineage>
        <taxon>Eukaryota</taxon>
        <taxon>Metazoa</taxon>
        <taxon>Ecdysozoa</taxon>
        <taxon>Arthropoda</taxon>
        <taxon>Hexapoda</taxon>
        <taxon>Insecta</taxon>
        <taxon>Pterygota</taxon>
        <taxon>Neoptera</taxon>
        <taxon>Endopterygota</taxon>
        <taxon>Hymenoptera</taxon>
        <taxon>Apocrita</taxon>
        <taxon>Proctotrupomorpha</taxon>
        <taxon>Chalcidoidea</taxon>
        <taxon>Agaonidae</taxon>
        <taxon>Agaoninae</taxon>
        <taxon>Ceratosolen</taxon>
    </lineage>
</organism>
<dbReference type="GO" id="GO:0006355">
    <property type="term" value="P:regulation of DNA-templated transcription"/>
    <property type="evidence" value="ECO:0007669"/>
    <property type="project" value="UniProtKB-ARBA"/>
</dbReference>
<dbReference type="InterPro" id="IPR046378">
    <property type="entry name" value="DAXX_histone-bd"/>
</dbReference>
<dbReference type="InterPro" id="IPR038298">
    <property type="entry name" value="Daxx_N_sf"/>
</dbReference>
<evidence type="ECO:0000256" key="8">
    <source>
        <dbReference type="ARBA" id="ARBA00023186"/>
    </source>
</evidence>
<name>A0AAJ6YLV8_9HYME</name>
<dbReference type="GO" id="GO:0005634">
    <property type="term" value="C:nucleus"/>
    <property type="evidence" value="ECO:0007669"/>
    <property type="project" value="UniProtKB-SubCell"/>
</dbReference>
<keyword evidence="4" id="KW-0158">Chromosome</keyword>
<dbReference type="KEGG" id="csol:105364266"/>
<dbReference type="RefSeq" id="XP_011500454.1">
    <property type="nucleotide sequence ID" value="XM_011502152.1"/>
</dbReference>
<evidence type="ECO:0000256" key="9">
    <source>
        <dbReference type="ARBA" id="ARBA00023242"/>
    </source>
</evidence>
<protein>
    <submittedName>
        <fullName evidence="13">Death domain-associated protein 6-like</fullName>
    </submittedName>
</protein>
<evidence type="ECO:0000256" key="5">
    <source>
        <dbReference type="ARBA" id="ARBA00022490"/>
    </source>
</evidence>
<dbReference type="InterPro" id="IPR046426">
    <property type="entry name" value="DAXX_histone-bd_sf"/>
</dbReference>
<dbReference type="GO" id="GO:0006915">
    <property type="term" value="P:apoptotic process"/>
    <property type="evidence" value="ECO:0007669"/>
    <property type="project" value="UniProtKB-KW"/>
</dbReference>
<feature type="compositionally biased region" description="Basic and acidic residues" evidence="10">
    <location>
        <begin position="429"/>
        <end position="439"/>
    </location>
</feature>
<evidence type="ECO:0000313" key="12">
    <source>
        <dbReference type="Proteomes" id="UP000695007"/>
    </source>
</evidence>
<sequence>METEIVKELNKSLSQPSTSQESCQIKKCIKPKLVIKEKIAIPEPEIDVFTRFINICLEKRNDDITIKILDKLRKRYEKLEPICLNNEELKSFIEDIIQNILKTDEKKFYFYIEEVSNEIKRLNCESKIVQIDEKYANTENNKLDKVEINENIVLEQENHTLSENYIPLENHALSKNDLHKLKKLNKAIRKCQQRIKILETQEVDFDDEEDSTYIQEDRYKRKLIELCALRSKLIGDKSVKKQIYKQLLRLKDIPGKITGIRVLDEAILTFINSSIKKVNRLKHIKNPTAIADFLTVPDYHDIIQCISDCNNQEDLELTDRKIKMLALTAHQSLVHYLKKQRICESQNYLSFYGESKGDPAITNDELHTKLQQNKEKGDRKLENIFKQYEKKEELTASEEDQQTLGNTCSEDEDKNENEKTESNVNLTEKNVEKIFKSSEEKEENLESSNFEDKSQQNDRKTNDKQTDKTKRIITFAQIEISPRKLVEKNLENSFKNSEEIEQLSPVDRIHETLKNIDFDRIHQQNEKCTNDDEKEETKETNLPAENEKLAEKEDRVEGRLEKILKNSEDNERLLLGDENQQTLENANLNKHIKVHNNICFSESKAPEENVDVNKKKKWIGQEFRYAIKVRSFAKPPDSWKDSSSPEKVEQNLSLPKQQRIADLPTPGFIDLTSEQNYRLPSTSAIVSNPLAINNRRMPVNNAVLLKNIISNYKIPFHQNDVKGPKIATLKNVCVVNPKIGQAMTYVPKTNILLSNVNPDNNLNHVPNTLSSNTVISPCLTVRLQENNT</sequence>
<evidence type="ECO:0000256" key="3">
    <source>
        <dbReference type="ARBA" id="ARBA00004496"/>
    </source>
</evidence>
<keyword evidence="5" id="KW-0963">Cytoplasm</keyword>
<keyword evidence="8" id="KW-0143">Chaperone</keyword>
<reference evidence="13" key="1">
    <citation type="submission" date="2025-08" db="UniProtKB">
        <authorList>
            <consortium name="RefSeq"/>
        </authorList>
    </citation>
    <scope>IDENTIFICATION</scope>
</reference>
<feature type="compositionally biased region" description="Basic and acidic residues" evidence="10">
    <location>
        <begin position="450"/>
        <end position="468"/>
    </location>
</feature>
<dbReference type="AlphaFoldDB" id="A0AAJ6YLV8"/>
<evidence type="ECO:0000256" key="6">
    <source>
        <dbReference type="ARBA" id="ARBA00022703"/>
    </source>
</evidence>
<dbReference type="CTD" id="1616"/>
<evidence type="ECO:0000259" key="11">
    <source>
        <dbReference type="Pfam" id="PF20920"/>
    </source>
</evidence>
<gene>
    <name evidence="13" type="primary">LOC105364266</name>
</gene>
<keyword evidence="6" id="KW-0053">Apoptosis</keyword>
<comment type="subcellular location">
    <subcellularLocation>
        <location evidence="2">Chromosome</location>
    </subcellularLocation>
    <subcellularLocation>
        <location evidence="3">Cytoplasm</location>
    </subcellularLocation>
    <subcellularLocation>
        <location evidence="1">Nucleus</location>
    </subcellularLocation>
</comment>
<dbReference type="Proteomes" id="UP000695007">
    <property type="component" value="Unplaced"/>
</dbReference>
<keyword evidence="12" id="KW-1185">Reference proteome</keyword>
<accession>A0AAJ6YLV8</accession>
<feature type="region of interest" description="Disordered" evidence="10">
    <location>
        <begin position="392"/>
        <end position="468"/>
    </location>
</feature>
<keyword evidence="7" id="KW-0175">Coiled coil</keyword>
<evidence type="ECO:0000256" key="10">
    <source>
        <dbReference type="SAM" id="MobiDB-lite"/>
    </source>
</evidence>
<evidence type="ECO:0000256" key="7">
    <source>
        <dbReference type="ARBA" id="ARBA00023054"/>
    </source>
</evidence>
<dbReference type="GO" id="GO:0005737">
    <property type="term" value="C:cytoplasm"/>
    <property type="evidence" value="ECO:0007669"/>
    <property type="project" value="UniProtKB-SubCell"/>
</dbReference>
<dbReference type="Pfam" id="PF20920">
    <property type="entry name" value="DAXX_hist_bd"/>
    <property type="match status" value="1"/>
</dbReference>
<dbReference type="GO" id="GO:0005694">
    <property type="term" value="C:chromosome"/>
    <property type="evidence" value="ECO:0007669"/>
    <property type="project" value="UniProtKB-SubCell"/>
</dbReference>
<dbReference type="Gene3D" id="1.10.8.810">
    <property type="entry name" value="Daxx helical bundle domain"/>
    <property type="match status" value="1"/>
</dbReference>
<dbReference type="GO" id="GO:0042393">
    <property type="term" value="F:histone binding"/>
    <property type="evidence" value="ECO:0007669"/>
    <property type="project" value="InterPro"/>
</dbReference>
<dbReference type="Gene3D" id="1.20.58.2170">
    <property type="match status" value="1"/>
</dbReference>
<proteinExistence type="predicted"/>